<feature type="non-terminal residue" evidence="2">
    <location>
        <position position="1"/>
    </location>
</feature>
<reference evidence="2 3" key="1">
    <citation type="journal article" name="Sci. Rep.">
        <title>Genome-scale phylogenetic analyses confirm Olpidium as the closest living zoosporic fungus to the non-flagellated, terrestrial fungi.</title>
        <authorList>
            <person name="Chang Y."/>
            <person name="Rochon D."/>
            <person name="Sekimoto S."/>
            <person name="Wang Y."/>
            <person name="Chovatia M."/>
            <person name="Sandor L."/>
            <person name="Salamov A."/>
            <person name="Grigoriev I.V."/>
            <person name="Stajich J.E."/>
            <person name="Spatafora J.W."/>
        </authorList>
    </citation>
    <scope>NUCLEOTIDE SEQUENCE [LARGE SCALE GENOMIC DNA]</scope>
    <source>
        <strain evidence="2">S191</strain>
    </source>
</reference>
<organism evidence="2 3">
    <name type="scientific">Olpidium bornovanus</name>
    <dbReference type="NCBI Taxonomy" id="278681"/>
    <lineage>
        <taxon>Eukaryota</taxon>
        <taxon>Fungi</taxon>
        <taxon>Fungi incertae sedis</taxon>
        <taxon>Olpidiomycota</taxon>
        <taxon>Olpidiomycotina</taxon>
        <taxon>Olpidiomycetes</taxon>
        <taxon>Olpidiales</taxon>
        <taxon>Olpidiaceae</taxon>
        <taxon>Olpidium</taxon>
    </lineage>
</organism>
<feature type="region of interest" description="Disordered" evidence="1">
    <location>
        <begin position="109"/>
        <end position="132"/>
    </location>
</feature>
<evidence type="ECO:0000313" key="3">
    <source>
        <dbReference type="Proteomes" id="UP000673691"/>
    </source>
</evidence>
<evidence type="ECO:0000313" key="2">
    <source>
        <dbReference type="EMBL" id="KAG5456004.1"/>
    </source>
</evidence>
<dbReference type="AlphaFoldDB" id="A0A8H7ZMT4"/>
<gene>
    <name evidence="2" type="ORF">BJ554DRAFT_4375</name>
</gene>
<evidence type="ECO:0000256" key="1">
    <source>
        <dbReference type="SAM" id="MobiDB-lite"/>
    </source>
</evidence>
<accession>A0A8H7ZMT4</accession>
<dbReference type="Proteomes" id="UP000673691">
    <property type="component" value="Unassembled WGS sequence"/>
</dbReference>
<name>A0A8H7ZMT4_9FUNG</name>
<keyword evidence="3" id="KW-1185">Reference proteome</keyword>
<sequence length="201" mass="22318">RGRGVPPSKAESLSELYKEALEKCVEEERTITAMVKDLNALIERRKAGTGSPVGKRAVSLVPYACEEGKGRFPPGSRSVAAQRREGYFRYQKSRSIFISPVRVGAKLARGTRVSEDSTSQSPEVQKKRRREDEEKIAPIVIKKPRRCARSFPGRYSEIGVLSLVNRRHFFLLSAVSAVIFDFGIAPLPPPPPPPSCRLSLL</sequence>
<proteinExistence type="predicted"/>
<protein>
    <submittedName>
        <fullName evidence="2">Uncharacterized protein</fullName>
    </submittedName>
</protein>
<dbReference type="EMBL" id="JAEFCI010012433">
    <property type="protein sequence ID" value="KAG5456004.1"/>
    <property type="molecule type" value="Genomic_DNA"/>
</dbReference>
<comment type="caution">
    <text evidence="2">The sequence shown here is derived from an EMBL/GenBank/DDBJ whole genome shotgun (WGS) entry which is preliminary data.</text>
</comment>